<feature type="region of interest" description="Disordered" evidence="1">
    <location>
        <begin position="66"/>
        <end position="85"/>
    </location>
</feature>
<comment type="caution">
    <text evidence="2">The sequence shown here is derived from an EMBL/GenBank/DDBJ whole genome shotgun (WGS) entry which is preliminary data.</text>
</comment>
<protein>
    <submittedName>
        <fullName evidence="2">tRNA (Guanine-N(1)-)-methyltransferase</fullName>
    </submittedName>
</protein>
<sequence length="331" mass="36627">MMSNSKCLHHISYRESFDFSPVSEEVIREDGMVDYVKHKWMETEGIISHSRHRLLTRVMVRRNKGGAGYEEEARGGMGSRSERKSTSCASSVSGFWVYLLRARLERGHGHLHPSGVGFQPITRALLSQTSFSTFSSAIHNPSPINQSGTLSYSEPLVHPYSNRKASDWALPVRNSTIILGDSNIARIPEFNHSGIQADSFPGATLRHITLILLKHSSPIPSRPEPPRLFRPTPRSLPNTLTFPSGAGAISLKQGQTRMSLVPEPQIPKQTAQQQSQGDGITAAATLVMPAAFRGLQRERGGGKLLEGMKANYAVWREDGAAGRRRKRRARL</sequence>
<evidence type="ECO:0000313" key="2">
    <source>
        <dbReference type="EMBL" id="KAK1876498.1"/>
    </source>
</evidence>
<feature type="non-terminal residue" evidence="2">
    <location>
        <position position="1"/>
    </location>
</feature>
<dbReference type="EMBL" id="JASDAP010000028">
    <property type="protein sequence ID" value="KAK1876498.1"/>
    <property type="molecule type" value="Genomic_DNA"/>
</dbReference>
<keyword evidence="3" id="KW-1185">Reference proteome</keyword>
<evidence type="ECO:0000256" key="1">
    <source>
        <dbReference type="SAM" id="MobiDB-lite"/>
    </source>
</evidence>
<organism evidence="2 3">
    <name type="scientific">Dissostichus eleginoides</name>
    <name type="common">Patagonian toothfish</name>
    <name type="synonym">Dissostichus amissus</name>
    <dbReference type="NCBI Taxonomy" id="100907"/>
    <lineage>
        <taxon>Eukaryota</taxon>
        <taxon>Metazoa</taxon>
        <taxon>Chordata</taxon>
        <taxon>Craniata</taxon>
        <taxon>Vertebrata</taxon>
        <taxon>Euteleostomi</taxon>
        <taxon>Actinopterygii</taxon>
        <taxon>Neopterygii</taxon>
        <taxon>Teleostei</taxon>
        <taxon>Neoteleostei</taxon>
        <taxon>Acanthomorphata</taxon>
        <taxon>Eupercaria</taxon>
        <taxon>Perciformes</taxon>
        <taxon>Notothenioidei</taxon>
        <taxon>Nototheniidae</taxon>
        <taxon>Dissostichus</taxon>
    </lineage>
</organism>
<reference evidence="2" key="1">
    <citation type="submission" date="2023-04" db="EMBL/GenBank/DDBJ databases">
        <title>Chromosome-level genome of Chaenocephalus aceratus.</title>
        <authorList>
            <person name="Park H."/>
        </authorList>
    </citation>
    <scope>NUCLEOTIDE SEQUENCE</scope>
    <source>
        <strain evidence="2">DE</strain>
        <tissue evidence="2">Muscle</tissue>
    </source>
</reference>
<dbReference type="Proteomes" id="UP001228049">
    <property type="component" value="Unassembled WGS sequence"/>
</dbReference>
<dbReference type="AlphaFoldDB" id="A0AAD9EPD3"/>
<gene>
    <name evidence="2" type="ORF">KUDE01_001821</name>
</gene>
<evidence type="ECO:0000313" key="3">
    <source>
        <dbReference type="Proteomes" id="UP001228049"/>
    </source>
</evidence>
<accession>A0AAD9EPD3</accession>
<name>A0AAD9EPD3_DISEL</name>
<proteinExistence type="predicted"/>